<evidence type="ECO:0000313" key="2">
    <source>
        <dbReference type="EMBL" id="SHO56853.1"/>
    </source>
</evidence>
<sequence length="75" mass="8276">MKLQTKLLVSSIALSVTCVIASCLTLGWLTTGEAKRLLLQNVENQLVASRNQTAKQVEDYFNTITAGIMPVKRPR</sequence>
<dbReference type="RefSeq" id="WP_073583259.1">
    <property type="nucleotide sequence ID" value="NZ_AP024897.1"/>
</dbReference>
<dbReference type="PROSITE" id="PS51257">
    <property type="entry name" value="PROKAR_LIPOPROTEIN"/>
    <property type="match status" value="1"/>
</dbReference>
<dbReference type="STRING" id="1117707.VQ7734_02622"/>
<feature type="transmembrane region" description="Helical" evidence="1">
    <location>
        <begin position="7"/>
        <end position="29"/>
    </location>
</feature>
<evidence type="ECO:0000313" key="3">
    <source>
        <dbReference type="Proteomes" id="UP000184600"/>
    </source>
</evidence>
<organism evidence="2 3">
    <name type="scientific">Vibrio quintilis</name>
    <dbReference type="NCBI Taxonomy" id="1117707"/>
    <lineage>
        <taxon>Bacteria</taxon>
        <taxon>Pseudomonadati</taxon>
        <taxon>Pseudomonadota</taxon>
        <taxon>Gammaproteobacteria</taxon>
        <taxon>Vibrionales</taxon>
        <taxon>Vibrionaceae</taxon>
        <taxon>Vibrio</taxon>
    </lineage>
</organism>
<proteinExistence type="predicted"/>
<protein>
    <submittedName>
        <fullName evidence="2">Uncharacterized protein</fullName>
    </submittedName>
</protein>
<keyword evidence="1" id="KW-1133">Transmembrane helix</keyword>
<name>A0A1M7YWF9_9VIBR</name>
<accession>A0A1M7YWF9</accession>
<dbReference type="OrthoDB" id="6199491at2"/>
<dbReference type="EMBL" id="FRFG01000029">
    <property type="protein sequence ID" value="SHO56853.1"/>
    <property type="molecule type" value="Genomic_DNA"/>
</dbReference>
<keyword evidence="3" id="KW-1185">Reference proteome</keyword>
<reference evidence="3" key="1">
    <citation type="submission" date="2016-12" db="EMBL/GenBank/DDBJ databases">
        <authorList>
            <person name="Rodrigo-Torres L."/>
            <person name="Arahal R.D."/>
            <person name="Lucena T."/>
        </authorList>
    </citation>
    <scope>NUCLEOTIDE SEQUENCE [LARGE SCALE GENOMIC DNA]</scope>
</reference>
<keyword evidence="1" id="KW-0812">Transmembrane</keyword>
<gene>
    <name evidence="2" type="ORF">VQ7734_02622</name>
</gene>
<dbReference type="Proteomes" id="UP000184600">
    <property type="component" value="Unassembled WGS sequence"/>
</dbReference>
<evidence type="ECO:0000256" key="1">
    <source>
        <dbReference type="SAM" id="Phobius"/>
    </source>
</evidence>
<keyword evidence="1" id="KW-0472">Membrane</keyword>
<dbReference type="AlphaFoldDB" id="A0A1M7YWF9"/>